<evidence type="ECO:0000256" key="2">
    <source>
        <dbReference type="ARBA" id="ARBA00022857"/>
    </source>
</evidence>
<organism evidence="5 6">
    <name type="scientific">Ophiobolus disseminans</name>
    <dbReference type="NCBI Taxonomy" id="1469910"/>
    <lineage>
        <taxon>Eukaryota</taxon>
        <taxon>Fungi</taxon>
        <taxon>Dikarya</taxon>
        <taxon>Ascomycota</taxon>
        <taxon>Pezizomycotina</taxon>
        <taxon>Dothideomycetes</taxon>
        <taxon>Pleosporomycetidae</taxon>
        <taxon>Pleosporales</taxon>
        <taxon>Pleosporineae</taxon>
        <taxon>Phaeosphaeriaceae</taxon>
        <taxon>Ophiobolus</taxon>
    </lineage>
</organism>
<dbReference type="InterPro" id="IPR020904">
    <property type="entry name" value="Sc_DH/Rdtase_CS"/>
</dbReference>
<dbReference type="GO" id="GO:0005811">
    <property type="term" value="C:lipid droplet"/>
    <property type="evidence" value="ECO:0007669"/>
    <property type="project" value="TreeGrafter"/>
</dbReference>
<accession>A0A6A7A1U8</accession>
<dbReference type="GO" id="GO:0005783">
    <property type="term" value="C:endoplasmic reticulum"/>
    <property type="evidence" value="ECO:0007669"/>
    <property type="project" value="TreeGrafter"/>
</dbReference>
<dbReference type="GO" id="GO:0006654">
    <property type="term" value="P:phosphatidic acid biosynthetic process"/>
    <property type="evidence" value="ECO:0007669"/>
    <property type="project" value="TreeGrafter"/>
</dbReference>
<dbReference type="GO" id="GO:0000140">
    <property type="term" value="F:acylglycerone-phosphate reductase (NADP+) activity"/>
    <property type="evidence" value="ECO:0007669"/>
    <property type="project" value="TreeGrafter"/>
</dbReference>
<dbReference type="SUPFAM" id="SSF51735">
    <property type="entry name" value="NAD(P)-binding Rossmann-fold domains"/>
    <property type="match status" value="1"/>
</dbReference>
<dbReference type="Pfam" id="PF00106">
    <property type="entry name" value="adh_short"/>
    <property type="match status" value="1"/>
</dbReference>
<dbReference type="GO" id="GO:0004806">
    <property type="term" value="F:triacylglycerol lipase activity"/>
    <property type="evidence" value="ECO:0007669"/>
    <property type="project" value="TreeGrafter"/>
</dbReference>
<dbReference type="AlphaFoldDB" id="A0A6A7A1U8"/>
<dbReference type="PROSITE" id="PS00061">
    <property type="entry name" value="ADH_SHORT"/>
    <property type="match status" value="1"/>
</dbReference>
<evidence type="ECO:0000313" key="5">
    <source>
        <dbReference type="EMBL" id="KAF2826848.1"/>
    </source>
</evidence>
<evidence type="ECO:0000256" key="1">
    <source>
        <dbReference type="ARBA" id="ARBA00006484"/>
    </source>
</evidence>
<dbReference type="PANTHER" id="PTHR44169">
    <property type="entry name" value="NADPH-DEPENDENT 1-ACYLDIHYDROXYACETONE PHOSPHATE REDUCTASE"/>
    <property type="match status" value="1"/>
</dbReference>
<dbReference type="InterPro" id="IPR036291">
    <property type="entry name" value="NAD(P)-bd_dom_sf"/>
</dbReference>
<keyword evidence="3" id="KW-0560">Oxidoreductase</keyword>
<dbReference type="OrthoDB" id="2102561at2759"/>
<dbReference type="InterPro" id="IPR002347">
    <property type="entry name" value="SDR_fam"/>
</dbReference>
<reference evidence="5" key="1">
    <citation type="journal article" date="2020" name="Stud. Mycol.">
        <title>101 Dothideomycetes genomes: a test case for predicting lifestyles and emergence of pathogens.</title>
        <authorList>
            <person name="Haridas S."/>
            <person name="Albert R."/>
            <person name="Binder M."/>
            <person name="Bloem J."/>
            <person name="Labutti K."/>
            <person name="Salamov A."/>
            <person name="Andreopoulos B."/>
            <person name="Baker S."/>
            <person name="Barry K."/>
            <person name="Bills G."/>
            <person name="Bluhm B."/>
            <person name="Cannon C."/>
            <person name="Castanera R."/>
            <person name="Culley D."/>
            <person name="Daum C."/>
            <person name="Ezra D."/>
            <person name="Gonzalez J."/>
            <person name="Henrissat B."/>
            <person name="Kuo A."/>
            <person name="Liang C."/>
            <person name="Lipzen A."/>
            <person name="Lutzoni F."/>
            <person name="Magnuson J."/>
            <person name="Mondo S."/>
            <person name="Nolan M."/>
            <person name="Ohm R."/>
            <person name="Pangilinan J."/>
            <person name="Park H.-J."/>
            <person name="Ramirez L."/>
            <person name="Alfaro M."/>
            <person name="Sun H."/>
            <person name="Tritt A."/>
            <person name="Yoshinaga Y."/>
            <person name="Zwiers L.-H."/>
            <person name="Turgeon B."/>
            <person name="Goodwin S."/>
            <person name="Spatafora J."/>
            <person name="Crous P."/>
            <person name="Grigoriev I."/>
        </authorList>
    </citation>
    <scope>NUCLEOTIDE SEQUENCE</scope>
    <source>
        <strain evidence="5">CBS 113818</strain>
    </source>
</reference>
<gene>
    <name evidence="5" type="ORF">CC86DRAFT_291736</name>
</gene>
<protein>
    <submittedName>
        <fullName evidence="5">NAD(P)-binding protein</fullName>
    </submittedName>
</protein>
<comment type="similarity">
    <text evidence="1 4">Belongs to the short-chain dehydrogenases/reductases (SDR) family.</text>
</comment>
<name>A0A6A7A1U8_9PLEO</name>
<evidence type="ECO:0000256" key="4">
    <source>
        <dbReference type="RuleBase" id="RU000363"/>
    </source>
</evidence>
<sequence length="276" mass="29956">MSKSNTNVKSVLITGCSDGGIGSALAISFAQRGLLVFATTRCISSMSKLENLPNVRLLTLDISNATQIREAVEVVKKETGGRLDYLVNNAGLGRFMPLLDEPEELLEAKEIFDINVWAQLNVSQAFAPLLIEAKGTIVYISSLAGQTNVPWIGVYAASKRAAEILFDTLRLELAPFGVKVTSVISSPVTSLGLTHTEKWVMPEDSLYDEIREKYTKTVGGDDGSPRMDTNEYAEVVVKRVLAGGGAKFWAGANAGILKFVLAWMPTFIMVCMTRVT</sequence>
<evidence type="ECO:0000256" key="3">
    <source>
        <dbReference type="ARBA" id="ARBA00023002"/>
    </source>
</evidence>
<dbReference type="Proteomes" id="UP000799424">
    <property type="component" value="Unassembled WGS sequence"/>
</dbReference>
<dbReference type="PRINTS" id="PR00081">
    <property type="entry name" value="GDHRDH"/>
</dbReference>
<dbReference type="Gene3D" id="3.40.50.720">
    <property type="entry name" value="NAD(P)-binding Rossmann-like Domain"/>
    <property type="match status" value="1"/>
</dbReference>
<dbReference type="EMBL" id="MU006225">
    <property type="protein sequence ID" value="KAF2826848.1"/>
    <property type="molecule type" value="Genomic_DNA"/>
</dbReference>
<keyword evidence="6" id="KW-1185">Reference proteome</keyword>
<dbReference type="GO" id="GO:0019433">
    <property type="term" value="P:triglyceride catabolic process"/>
    <property type="evidence" value="ECO:0007669"/>
    <property type="project" value="TreeGrafter"/>
</dbReference>
<keyword evidence="2" id="KW-0521">NADP</keyword>
<dbReference type="PANTHER" id="PTHR44169:SF6">
    <property type="entry name" value="NADPH-DEPENDENT 1-ACYLDIHYDROXYACETONE PHOSPHATE REDUCTASE"/>
    <property type="match status" value="1"/>
</dbReference>
<evidence type="ECO:0000313" key="6">
    <source>
        <dbReference type="Proteomes" id="UP000799424"/>
    </source>
</evidence>
<dbReference type="PRINTS" id="PR00080">
    <property type="entry name" value="SDRFAMILY"/>
</dbReference>
<proteinExistence type="inferred from homology"/>